<evidence type="ECO:0000313" key="2">
    <source>
        <dbReference type="EMBL" id="MFD1912275.1"/>
    </source>
</evidence>
<feature type="transmembrane region" description="Helical" evidence="1">
    <location>
        <begin position="67"/>
        <end position="90"/>
    </location>
</feature>
<gene>
    <name evidence="2" type="ORF">ACFSGJ_08615</name>
</gene>
<name>A0ABW4S4A3_9RHOB</name>
<dbReference type="EMBL" id="JBHUGH010000006">
    <property type="protein sequence ID" value="MFD1912275.1"/>
    <property type="molecule type" value="Genomic_DNA"/>
</dbReference>
<accession>A0ABW4S4A3</accession>
<comment type="caution">
    <text evidence="2">The sequence shown here is derived from an EMBL/GenBank/DDBJ whole genome shotgun (WGS) entry which is preliminary data.</text>
</comment>
<protein>
    <recommendedName>
        <fullName evidence="4">DUF1640 domain-containing protein</fullName>
    </recommendedName>
</protein>
<reference evidence="3" key="1">
    <citation type="journal article" date="2019" name="Int. J. Syst. Evol. Microbiol.">
        <title>The Global Catalogue of Microorganisms (GCM) 10K type strain sequencing project: providing services to taxonomists for standard genome sequencing and annotation.</title>
        <authorList>
            <consortium name="The Broad Institute Genomics Platform"/>
            <consortium name="The Broad Institute Genome Sequencing Center for Infectious Disease"/>
            <person name="Wu L."/>
            <person name="Ma J."/>
        </authorList>
    </citation>
    <scope>NUCLEOTIDE SEQUENCE [LARGE SCALE GENOMIC DNA]</scope>
    <source>
        <strain evidence="3">CGMCC 4.7242</strain>
    </source>
</reference>
<dbReference type="RefSeq" id="WP_390260787.1">
    <property type="nucleotide sequence ID" value="NZ_JBHUGH010000006.1"/>
</dbReference>
<keyword evidence="1" id="KW-1133">Transmembrane helix</keyword>
<dbReference type="Proteomes" id="UP001597353">
    <property type="component" value="Unassembled WGS sequence"/>
</dbReference>
<evidence type="ECO:0000313" key="3">
    <source>
        <dbReference type="Proteomes" id="UP001597353"/>
    </source>
</evidence>
<evidence type="ECO:0008006" key="4">
    <source>
        <dbReference type="Google" id="ProtNLM"/>
    </source>
</evidence>
<keyword evidence="1" id="KW-0472">Membrane</keyword>
<organism evidence="2 3">
    <name type="scientific">Halodurantibacterium flavum</name>
    <dbReference type="NCBI Taxonomy" id="1382802"/>
    <lineage>
        <taxon>Bacteria</taxon>
        <taxon>Pseudomonadati</taxon>
        <taxon>Pseudomonadota</taxon>
        <taxon>Alphaproteobacteria</taxon>
        <taxon>Rhodobacterales</taxon>
        <taxon>Paracoccaceae</taxon>
        <taxon>Halodurantibacterium</taxon>
    </lineage>
</organism>
<proteinExistence type="predicted"/>
<evidence type="ECO:0000256" key="1">
    <source>
        <dbReference type="SAM" id="Phobius"/>
    </source>
</evidence>
<keyword evidence="3" id="KW-1185">Reference proteome</keyword>
<sequence length="91" mass="10408">MRMDTLGFSRRMIEAGMERKQAEALAEALVDVEFQITADEARQSDLVSRRELYELEQRVIRDLGKMWYWFMAIYGAGFALLIVLMGISAAG</sequence>
<keyword evidence="1" id="KW-0812">Transmembrane</keyword>